<name>A0AAW1T706_9CHLO</name>
<reference evidence="1 2" key="1">
    <citation type="journal article" date="2024" name="Nat. Commun.">
        <title>Phylogenomics reveals the evolutionary origins of lichenization in chlorophyte algae.</title>
        <authorList>
            <person name="Puginier C."/>
            <person name="Libourel C."/>
            <person name="Otte J."/>
            <person name="Skaloud P."/>
            <person name="Haon M."/>
            <person name="Grisel S."/>
            <person name="Petersen M."/>
            <person name="Berrin J.G."/>
            <person name="Delaux P.M."/>
            <person name="Dal Grande F."/>
            <person name="Keller J."/>
        </authorList>
    </citation>
    <scope>NUCLEOTIDE SEQUENCE [LARGE SCALE GENOMIC DNA]</scope>
    <source>
        <strain evidence="1 2">SAG 2523</strain>
    </source>
</reference>
<protein>
    <recommendedName>
        <fullName evidence="3">Alpha/beta hydrolase</fullName>
    </recommendedName>
</protein>
<gene>
    <name evidence="1" type="ORF">WJX84_011168</name>
</gene>
<dbReference type="SUPFAM" id="SSF53474">
    <property type="entry name" value="alpha/beta-Hydrolases"/>
    <property type="match status" value="1"/>
</dbReference>
<dbReference type="Gene3D" id="3.40.50.1820">
    <property type="entry name" value="alpha/beta hydrolase"/>
    <property type="match status" value="1"/>
</dbReference>
<dbReference type="EMBL" id="JALJOV010000259">
    <property type="protein sequence ID" value="KAK9865339.1"/>
    <property type="molecule type" value="Genomic_DNA"/>
</dbReference>
<evidence type="ECO:0000313" key="1">
    <source>
        <dbReference type="EMBL" id="KAK9865339.1"/>
    </source>
</evidence>
<dbReference type="PANTHER" id="PTHR37946:SF1">
    <property type="entry name" value="SLL1969 PROTEIN"/>
    <property type="match status" value="1"/>
</dbReference>
<keyword evidence="2" id="KW-1185">Reference proteome</keyword>
<evidence type="ECO:0008006" key="3">
    <source>
        <dbReference type="Google" id="ProtNLM"/>
    </source>
</evidence>
<proteinExistence type="predicted"/>
<evidence type="ECO:0000313" key="2">
    <source>
        <dbReference type="Proteomes" id="UP001485043"/>
    </source>
</evidence>
<comment type="caution">
    <text evidence="1">The sequence shown here is derived from an EMBL/GenBank/DDBJ whole genome shotgun (WGS) entry which is preliminary data.</text>
</comment>
<dbReference type="Proteomes" id="UP001485043">
    <property type="component" value="Unassembled WGS sequence"/>
</dbReference>
<organism evidence="1 2">
    <name type="scientific">Apatococcus fuscideae</name>
    <dbReference type="NCBI Taxonomy" id="2026836"/>
    <lineage>
        <taxon>Eukaryota</taxon>
        <taxon>Viridiplantae</taxon>
        <taxon>Chlorophyta</taxon>
        <taxon>core chlorophytes</taxon>
        <taxon>Trebouxiophyceae</taxon>
        <taxon>Chlorellales</taxon>
        <taxon>Chlorellaceae</taxon>
        <taxon>Apatococcus</taxon>
    </lineage>
</organism>
<sequence>MSKSATGSAGVSADQGPPLVVFIHGLRKKREQMLPMSRVVAKQTGWEVHSLAYPSTQQPLRHLAKGVAEQVKSLAHAQQPVYAVTHSMGGIVLRHMMELPDQGGINWQGCVLIGPPNQGSRAARTMSRIPLIKRIFRQIYGQAGLELAAEVASRQMPWPDVPHPCGIIAGTKSFSWKSPISWLTTILRILPGPADGTILVKETRLEGADAFTTIHCNHSLLPSDPRIPLLVVQFLQHGSFESKPEGRAHAS</sequence>
<dbReference type="AlphaFoldDB" id="A0AAW1T706"/>
<accession>A0AAW1T706</accession>
<dbReference type="PANTHER" id="PTHR37946">
    <property type="entry name" value="SLL1969 PROTEIN"/>
    <property type="match status" value="1"/>
</dbReference>
<dbReference type="InterPro" id="IPR029058">
    <property type="entry name" value="AB_hydrolase_fold"/>
</dbReference>